<gene>
    <name evidence="2" type="primary">LOC107802048</name>
</gene>
<dbReference type="InterPro" id="IPR006462">
    <property type="entry name" value="MS5"/>
</dbReference>
<dbReference type="GeneID" id="107802048"/>
<dbReference type="PaxDb" id="4097-A0A1S4AWI9"/>
<evidence type="ECO:0000313" key="2">
    <source>
        <dbReference type="RefSeq" id="XP_016480975.1"/>
    </source>
</evidence>
<dbReference type="KEGG" id="nta:107802048"/>
<proteinExistence type="predicted"/>
<evidence type="ECO:0000313" key="1">
    <source>
        <dbReference type="Proteomes" id="UP000790787"/>
    </source>
</evidence>
<dbReference type="PANTHER" id="PTHR31260:SF75">
    <property type="match status" value="1"/>
</dbReference>
<keyword evidence="1" id="KW-1185">Reference proteome</keyword>
<reference evidence="2" key="2">
    <citation type="submission" date="2025-08" db="UniProtKB">
        <authorList>
            <consortium name="RefSeq"/>
        </authorList>
    </citation>
    <scope>IDENTIFICATION</scope>
    <source>
        <tissue evidence="2">Leaf</tissue>
    </source>
</reference>
<sequence length="337" mass="39108">MAEYMIKVFLKDNSESINLRARCLANLTESQKKQIQIHYPKSEEELLLDKNLWEREHYSFEEMRLKSLLQSKEEDLKWEKDLEAKKQREREIRFVLQREIRFELGDEVAKRVIDAFDKTIREFCSRPVTEEEKRLKQSELEHREKLAAQGRYLTGEYLTPCRFNPQFCHSHYFDSDVYLSSGFFGAPTFGVSLPGPGFSGAPTFGGSLPGPLPSQDFSDNAKLLMELANRAIEEYNEKECNAFKYKVLKIEKVNYSLSGTFDMYWMTVKVLNLTHGSSPVETFQIHAGSRCINHFDKKIYCCRPKEEAIAGLPSCEFCFRLLPERHATGGTEEAFEL</sequence>
<dbReference type="OrthoDB" id="10285288at2759"/>
<protein>
    <submittedName>
        <fullName evidence="2">Uncharacterized protein LOC107802048</fullName>
    </submittedName>
</protein>
<organism evidence="1 2">
    <name type="scientific">Nicotiana tabacum</name>
    <name type="common">Common tobacco</name>
    <dbReference type="NCBI Taxonomy" id="4097"/>
    <lineage>
        <taxon>Eukaryota</taxon>
        <taxon>Viridiplantae</taxon>
        <taxon>Streptophyta</taxon>
        <taxon>Embryophyta</taxon>
        <taxon>Tracheophyta</taxon>
        <taxon>Spermatophyta</taxon>
        <taxon>Magnoliopsida</taxon>
        <taxon>eudicotyledons</taxon>
        <taxon>Gunneridae</taxon>
        <taxon>Pentapetalae</taxon>
        <taxon>asterids</taxon>
        <taxon>lamiids</taxon>
        <taxon>Solanales</taxon>
        <taxon>Solanaceae</taxon>
        <taxon>Nicotianoideae</taxon>
        <taxon>Nicotianeae</taxon>
        <taxon>Nicotiana</taxon>
    </lineage>
</organism>
<accession>A0A1S4AWI9</accession>
<dbReference type="AlphaFoldDB" id="A0A1S4AWI9"/>
<dbReference type="PANTHER" id="PTHR31260">
    <property type="entry name" value="CYSTATIN/MONELLIN SUPERFAMILY PROTEIN"/>
    <property type="match status" value="1"/>
</dbReference>
<dbReference type="RefSeq" id="XP_016480975.1">
    <property type="nucleotide sequence ID" value="XM_016625489.2"/>
</dbReference>
<reference evidence="1" key="1">
    <citation type="journal article" date="2014" name="Nat. Commun.">
        <title>The tobacco genome sequence and its comparison with those of tomato and potato.</title>
        <authorList>
            <person name="Sierro N."/>
            <person name="Battey J.N."/>
            <person name="Ouadi S."/>
            <person name="Bakaher N."/>
            <person name="Bovet L."/>
            <person name="Willig A."/>
            <person name="Goepfert S."/>
            <person name="Peitsch M.C."/>
            <person name="Ivanov N.V."/>
        </authorList>
    </citation>
    <scope>NUCLEOTIDE SEQUENCE [LARGE SCALE GENOMIC DNA]</scope>
</reference>
<dbReference type="Proteomes" id="UP000790787">
    <property type="component" value="Chromosome 13"/>
</dbReference>
<name>A0A1S4AWI9_TOBAC</name>
<dbReference type="RefSeq" id="XP_016480975.1">
    <property type="nucleotide sequence ID" value="XM_016625489.1"/>
</dbReference>